<reference evidence="3 4" key="1">
    <citation type="journal article" date="2016" name="Nat. Commun.">
        <title>Thousands of microbial genomes shed light on interconnected biogeochemical processes in an aquifer system.</title>
        <authorList>
            <person name="Anantharaman K."/>
            <person name="Brown C.T."/>
            <person name="Hug L.A."/>
            <person name="Sharon I."/>
            <person name="Castelle C.J."/>
            <person name="Probst A.J."/>
            <person name="Thomas B.C."/>
            <person name="Singh A."/>
            <person name="Wilkins M.J."/>
            <person name="Karaoz U."/>
            <person name="Brodie E.L."/>
            <person name="Williams K.H."/>
            <person name="Hubbard S.S."/>
            <person name="Banfield J.F."/>
        </authorList>
    </citation>
    <scope>NUCLEOTIDE SEQUENCE [LARGE SCALE GENOMIC DNA]</scope>
</reference>
<dbReference type="InterPro" id="IPR000587">
    <property type="entry name" value="Creatinase_N"/>
</dbReference>
<evidence type="ECO:0000313" key="4">
    <source>
        <dbReference type="Proteomes" id="UP000177235"/>
    </source>
</evidence>
<dbReference type="PANTHER" id="PTHR46112:SF3">
    <property type="entry name" value="AMINOPEPTIDASE YPDF"/>
    <property type="match status" value="1"/>
</dbReference>
<name>A0A1F5Q9R0_9BACT</name>
<gene>
    <name evidence="3" type="ORF">A3J05_03125</name>
</gene>
<organism evidence="3 4">
    <name type="scientific">Candidatus Doudnabacteria bacterium RIFCSPLOWO2_02_FULL_48_13</name>
    <dbReference type="NCBI Taxonomy" id="1817845"/>
    <lineage>
        <taxon>Bacteria</taxon>
        <taxon>Candidatus Doudnaibacteriota</taxon>
    </lineage>
</organism>
<dbReference type="InterPro" id="IPR000994">
    <property type="entry name" value="Pept_M24"/>
</dbReference>
<dbReference type="InterPro" id="IPR029149">
    <property type="entry name" value="Creatin/AminoP/Spt16_N"/>
</dbReference>
<dbReference type="Proteomes" id="UP000177235">
    <property type="component" value="Unassembled WGS sequence"/>
</dbReference>
<proteinExistence type="predicted"/>
<comment type="caution">
    <text evidence="3">The sequence shown here is derived from an EMBL/GenBank/DDBJ whole genome shotgun (WGS) entry which is preliminary data.</text>
</comment>
<dbReference type="InterPro" id="IPR050659">
    <property type="entry name" value="Peptidase_M24B"/>
</dbReference>
<dbReference type="Pfam" id="PF01321">
    <property type="entry name" value="Creatinase_N"/>
    <property type="match status" value="1"/>
</dbReference>
<feature type="domain" description="Creatinase N-terminal" evidence="2">
    <location>
        <begin position="4"/>
        <end position="115"/>
    </location>
</feature>
<protein>
    <recommendedName>
        <fullName evidence="5">Xaa-Pro dipeptidase</fullName>
    </recommendedName>
</protein>
<dbReference type="SUPFAM" id="SSF55920">
    <property type="entry name" value="Creatinase/aminopeptidase"/>
    <property type="match status" value="1"/>
</dbReference>
<feature type="domain" description="Peptidase M24" evidence="1">
    <location>
        <begin position="122"/>
        <end position="335"/>
    </location>
</feature>
<dbReference type="AlphaFoldDB" id="A0A1F5Q9R0"/>
<accession>A0A1F5Q9R0</accession>
<dbReference type="PANTHER" id="PTHR46112">
    <property type="entry name" value="AMINOPEPTIDASE"/>
    <property type="match status" value="1"/>
</dbReference>
<dbReference type="Pfam" id="PF00557">
    <property type="entry name" value="Peptidase_M24"/>
    <property type="match status" value="1"/>
</dbReference>
<dbReference type="Gene3D" id="3.40.350.10">
    <property type="entry name" value="Creatinase/prolidase N-terminal domain"/>
    <property type="match status" value="1"/>
</dbReference>
<sequence>MDNRIKNLQDYLRQNALDAFLVLTKLNRQYVSGFTGSMGVVFVTRKSAELYVDDRYTIRAKRESDLKVKKIEELKLAGRIGIEDRITVRELASLKKNHKAKWIVATNVVEDLRAVKSAKEIQCIKKAQRIVDACFAQIKKYARVGMTEIEISQQLERTAIQHGADGMAFESIVAFGANAAAPHHLSGKQKIKRNNFLLLDFGVLVKGYHSDFTRTLFIGSPSKKQAQIYNTVLVAQKRGIEKARLGNKASVVDKTARQYIDEVSDWRNKFTQHQLRGAGFTHNTGHGVGLEIHELPNFSPKSDDILLSDMIVTVEPGIYIEGWGGVRIEDMVLIKNKDNEVLSKSPKDIKSMIIS</sequence>
<dbReference type="EMBL" id="MFFF01000025">
    <property type="protein sequence ID" value="OGE98857.1"/>
    <property type="molecule type" value="Genomic_DNA"/>
</dbReference>
<evidence type="ECO:0008006" key="5">
    <source>
        <dbReference type="Google" id="ProtNLM"/>
    </source>
</evidence>
<evidence type="ECO:0000259" key="2">
    <source>
        <dbReference type="Pfam" id="PF01321"/>
    </source>
</evidence>
<dbReference type="Gene3D" id="3.90.230.10">
    <property type="entry name" value="Creatinase/methionine aminopeptidase superfamily"/>
    <property type="match status" value="1"/>
</dbReference>
<dbReference type="InterPro" id="IPR036005">
    <property type="entry name" value="Creatinase/aminopeptidase-like"/>
</dbReference>
<dbReference type="CDD" id="cd01092">
    <property type="entry name" value="APP-like"/>
    <property type="match status" value="1"/>
</dbReference>
<evidence type="ECO:0000259" key="1">
    <source>
        <dbReference type="Pfam" id="PF00557"/>
    </source>
</evidence>
<evidence type="ECO:0000313" key="3">
    <source>
        <dbReference type="EMBL" id="OGE98857.1"/>
    </source>
</evidence>
<dbReference type="SUPFAM" id="SSF53092">
    <property type="entry name" value="Creatinase/prolidase N-terminal domain"/>
    <property type="match status" value="1"/>
</dbReference>